<protein>
    <submittedName>
        <fullName evidence="1">Uncharacterized protein</fullName>
    </submittedName>
</protein>
<dbReference type="EMBL" id="WNZW01000014">
    <property type="protein sequence ID" value="MUG47630.1"/>
    <property type="molecule type" value="Genomic_DNA"/>
</dbReference>
<organism evidence="1 2">
    <name type="scientific">Paenibacillus woosongensis</name>
    <dbReference type="NCBI Taxonomy" id="307580"/>
    <lineage>
        <taxon>Bacteria</taxon>
        <taxon>Bacillati</taxon>
        <taxon>Bacillota</taxon>
        <taxon>Bacilli</taxon>
        <taxon>Bacillales</taxon>
        <taxon>Paenibacillaceae</taxon>
        <taxon>Paenibacillus</taxon>
    </lineage>
</organism>
<reference evidence="1 2" key="1">
    <citation type="submission" date="2019-11" db="EMBL/GenBank/DDBJ databases">
        <title>Draft genome sequences of five Paenibacillus species of dairy origin.</title>
        <authorList>
            <person name="Olajide A.M."/>
            <person name="Chen S."/>
            <person name="Lapointe G."/>
        </authorList>
    </citation>
    <scope>NUCLEOTIDE SEQUENCE [LARGE SCALE GENOMIC DNA]</scope>
    <source>
        <strain evidence="1 2">12CR55</strain>
    </source>
</reference>
<dbReference type="AlphaFoldDB" id="A0A7X2Z520"/>
<accession>A0A7X2Z520</accession>
<gene>
    <name evidence="1" type="ORF">GNP95_22000</name>
</gene>
<comment type="caution">
    <text evidence="1">The sequence shown here is derived from an EMBL/GenBank/DDBJ whole genome shotgun (WGS) entry which is preliminary data.</text>
</comment>
<dbReference type="Proteomes" id="UP000447876">
    <property type="component" value="Unassembled WGS sequence"/>
</dbReference>
<proteinExistence type="predicted"/>
<evidence type="ECO:0000313" key="1">
    <source>
        <dbReference type="EMBL" id="MUG47630.1"/>
    </source>
</evidence>
<evidence type="ECO:0000313" key="2">
    <source>
        <dbReference type="Proteomes" id="UP000447876"/>
    </source>
</evidence>
<name>A0A7X2Z520_9BACL</name>
<sequence>MLRRWYFIEWDKNETVPEDIFIEAVLKPNSNPNMDYKDYLLEVYIDKRKYSQHMIYPYISGLHSMSFDAKEDEGFFRPSSIGSAGDDEVKVADALHKHNISQMNYDNGYLDFIGFWSPPEQGKHKLKMYFEANDNFNSLEDMCLVYVHKEKGIFGQDLGWTKVVKIEAE</sequence>